<accession>A0A3P7TWX4</accession>
<evidence type="ECO:0000313" key="2">
    <source>
        <dbReference type="Proteomes" id="UP000280834"/>
    </source>
</evidence>
<evidence type="ECO:0000313" key="1">
    <source>
        <dbReference type="EMBL" id="VDO16894.1"/>
    </source>
</evidence>
<reference evidence="1 2" key="1">
    <citation type="submission" date="2018-11" db="EMBL/GenBank/DDBJ databases">
        <authorList>
            <consortium name="Pathogen Informatics"/>
        </authorList>
    </citation>
    <scope>NUCLEOTIDE SEQUENCE [LARGE SCALE GENOMIC DNA]</scope>
</reference>
<organism evidence="1 2">
    <name type="scientific">Brugia timori</name>
    <dbReference type="NCBI Taxonomy" id="42155"/>
    <lineage>
        <taxon>Eukaryota</taxon>
        <taxon>Metazoa</taxon>
        <taxon>Ecdysozoa</taxon>
        <taxon>Nematoda</taxon>
        <taxon>Chromadorea</taxon>
        <taxon>Rhabditida</taxon>
        <taxon>Spirurina</taxon>
        <taxon>Spiruromorpha</taxon>
        <taxon>Filarioidea</taxon>
        <taxon>Onchocercidae</taxon>
        <taxon>Brugia</taxon>
    </lineage>
</organism>
<sequence length="49" mass="5873">MSGFLFAAACCICFLLFKFSHELFQFIDYWMTSNLFIHLLLDFSYNLIH</sequence>
<name>A0A3P7TWX4_9BILA</name>
<dbReference type="AlphaFoldDB" id="A0A3P7TWX4"/>
<dbReference type="EMBL" id="UZAG01004484">
    <property type="protein sequence ID" value="VDO16894.1"/>
    <property type="molecule type" value="Genomic_DNA"/>
</dbReference>
<keyword evidence="2" id="KW-1185">Reference proteome</keyword>
<protein>
    <submittedName>
        <fullName evidence="1">Uncharacterized protein</fullName>
    </submittedName>
</protein>
<proteinExistence type="predicted"/>
<dbReference type="Proteomes" id="UP000280834">
    <property type="component" value="Unassembled WGS sequence"/>
</dbReference>
<gene>
    <name evidence="1" type="ORF">BTMF_LOCUS4507</name>
</gene>